<evidence type="ECO:0000313" key="16">
    <source>
        <dbReference type="Proteomes" id="UP000388235"/>
    </source>
</evidence>
<dbReference type="Gene3D" id="3.40.50.1100">
    <property type="match status" value="2"/>
</dbReference>
<dbReference type="NCBIfam" id="NF006674">
    <property type="entry name" value="PRK09224.1"/>
    <property type="match status" value="1"/>
</dbReference>
<evidence type="ECO:0000313" key="15">
    <source>
        <dbReference type="EMBL" id="QGG79296.1"/>
    </source>
</evidence>
<evidence type="ECO:0000256" key="12">
    <source>
        <dbReference type="ARBA" id="ARBA00025527"/>
    </source>
</evidence>
<dbReference type="RefSeq" id="WP_153712800.1">
    <property type="nucleotide sequence ID" value="NZ_CP045871.1"/>
</dbReference>
<evidence type="ECO:0000256" key="9">
    <source>
        <dbReference type="ARBA" id="ARBA00022898"/>
    </source>
</evidence>
<dbReference type="GO" id="GO:0006567">
    <property type="term" value="P:L-threonine catabolic process"/>
    <property type="evidence" value="ECO:0007669"/>
    <property type="project" value="TreeGrafter"/>
</dbReference>
<dbReference type="FunFam" id="3.40.50.1100:FF:000008">
    <property type="entry name" value="L-threonine dehydratase"/>
    <property type="match status" value="1"/>
</dbReference>
<dbReference type="CDD" id="cd01562">
    <property type="entry name" value="Thr-dehyd"/>
    <property type="match status" value="1"/>
</dbReference>
<dbReference type="KEGG" id="llp:GH975_01440"/>
<comment type="similarity">
    <text evidence="4 13">Belongs to the serine/threonine dehydratase family.</text>
</comment>
<keyword evidence="16" id="KW-1185">Reference proteome</keyword>
<dbReference type="NCBIfam" id="TIGR01124">
    <property type="entry name" value="ilvA_2Cterm"/>
    <property type="match status" value="1"/>
</dbReference>
<dbReference type="Gene3D" id="3.40.1020.10">
    <property type="entry name" value="Biosynthetic Threonine Deaminase, Domain 3"/>
    <property type="match status" value="1"/>
</dbReference>
<dbReference type="EMBL" id="CP045871">
    <property type="protein sequence ID" value="QGG79296.1"/>
    <property type="molecule type" value="Genomic_DNA"/>
</dbReference>
<proteinExistence type="inferred from homology"/>
<evidence type="ECO:0000256" key="1">
    <source>
        <dbReference type="ARBA" id="ARBA00001274"/>
    </source>
</evidence>
<keyword evidence="10 13" id="KW-0456">Lyase</keyword>
<dbReference type="PANTHER" id="PTHR48078">
    <property type="entry name" value="THREONINE DEHYDRATASE, MITOCHONDRIAL-RELATED"/>
    <property type="match status" value="1"/>
</dbReference>
<accession>A0A5Q2QBA3</accession>
<dbReference type="FunFam" id="3.40.1020.10:FF:000001">
    <property type="entry name" value="L-threonine dehydratase"/>
    <property type="match status" value="1"/>
</dbReference>
<dbReference type="EC" id="4.3.1.19" evidence="13"/>
<keyword evidence="11 13" id="KW-0100">Branched-chain amino acid biosynthesis</keyword>
<comment type="pathway">
    <text evidence="3 13">Amino-acid biosynthesis; L-isoleucine biosynthesis; 2-oxobutanoate from L-threonine: step 1/1.</text>
</comment>
<dbReference type="InterPro" id="IPR005787">
    <property type="entry name" value="Thr_deHydtase_biosynth"/>
</dbReference>
<evidence type="ECO:0000256" key="2">
    <source>
        <dbReference type="ARBA" id="ARBA00001933"/>
    </source>
</evidence>
<dbReference type="InterPro" id="IPR036052">
    <property type="entry name" value="TrpB-like_PALP_sf"/>
</dbReference>
<evidence type="ECO:0000259" key="14">
    <source>
        <dbReference type="PROSITE" id="PS51672"/>
    </source>
</evidence>
<dbReference type="Pfam" id="PF00291">
    <property type="entry name" value="PALP"/>
    <property type="match status" value="1"/>
</dbReference>
<dbReference type="InterPro" id="IPR050147">
    <property type="entry name" value="Ser/Thr_Dehydratase"/>
</dbReference>
<dbReference type="OrthoDB" id="9811476at2"/>
<dbReference type="GO" id="GO:0004794">
    <property type="term" value="F:threonine deaminase activity"/>
    <property type="evidence" value="ECO:0007669"/>
    <property type="project" value="UniProtKB-UniRule"/>
</dbReference>
<evidence type="ECO:0000256" key="10">
    <source>
        <dbReference type="ARBA" id="ARBA00023239"/>
    </source>
</evidence>
<dbReference type="SUPFAM" id="SSF55021">
    <property type="entry name" value="ACT-like"/>
    <property type="match status" value="2"/>
</dbReference>
<dbReference type="CDD" id="cd04906">
    <property type="entry name" value="ACT_ThrD-I_1"/>
    <property type="match status" value="1"/>
</dbReference>
<sequence length="505" mass="54456">MHSETIKRILQARVYDVAIQTPVDSSRFLGARLGNEVLYKREDLQPVYSFKNRGAYNKLVNLSDAERAAGVIAASAGNHAQGVAKGATALGVRSTIVMPRPTPAIKVDSVRSLGGQVVLHGDTFDEAAAHARKLCAEQGLTFIHPFDDPFTIAGQGTIGMEIMRQVNHPIDAVFVPVGGGGIAAGVSAYIKYLSPETKIIAVEAEDSACLKAAMAAGKPVTLPEIGIFADGVAVATVGTHTFEILKDTVDEVVTCTTDEMCAAIKDVYDDLRCITEPAGALAVAGMKKYVEAHAIQGQRLVAVVSGANVNFDRLRHVSERAEIGERREAILSVAIPETAGSFRRFCSMIGDRNITEFNYRFARADQAQIFVGLSLDPVSGDREALIADLNAAGLKVTDLTDNEVAKVHIRHMVGGHAPQAGSERCYRFQFPERPGALLKFLDRLGGRWNISAFHYRNHGAAYGRVLAALQADASEVAELEHYLADVGYQFWDETDNPAFTQFLGS</sequence>
<dbReference type="PANTHER" id="PTHR48078:SF11">
    <property type="entry name" value="THREONINE DEHYDRATASE, MITOCHONDRIAL"/>
    <property type="match status" value="1"/>
</dbReference>
<evidence type="ECO:0000256" key="11">
    <source>
        <dbReference type="ARBA" id="ARBA00023304"/>
    </source>
</evidence>
<feature type="domain" description="ACT-like" evidence="14">
    <location>
        <begin position="329"/>
        <end position="401"/>
    </location>
</feature>
<evidence type="ECO:0000256" key="6">
    <source>
        <dbReference type="ARBA" id="ARBA00022605"/>
    </source>
</evidence>
<comment type="subunit">
    <text evidence="5 13">Homotetramer.</text>
</comment>
<dbReference type="Proteomes" id="UP000388235">
    <property type="component" value="Chromosome"/>
</dbReference>
<comment type="function">
    <text evidence="12 13">Catalyzes the anaerobic formation of alpha-ketobutyrate and ammonia from threonine in a two-step reaction. The first step involved a dehydration of threonine and a production of enamine intermediates (aminocrotonate), which tautomerizes to its imine form (iminobutyrate). Both intermediates are unstable and short-lived. The second step is the nonenzymatic hydrolysis of the enamine/imine intermediates to form 2-ketobutyrate and free ammonia. In the low water environment of the cell, the second step is accelerated by RidA.</text>
</comment>
<dbReference type="InterPro" id="IPR045865">
    <property type="entry name" value="ACT-like_dom_sf"/>
</dbReference>
<dbReference type="GO" id="GO:0009097">
    <property type="term" value="P:isoleucine biosynthetic process"/>
    <property type="evidence" value="ECO:0007669"/>
    <property type="project" value="UniProtKB-UniRule"/>
</dbReference>
<comment type="catalytic activity">
    <reaction evidence="1 13">
        <text>L-threonine = 2-oxobutanoate + NH4(+)</text>
        <dbReference type="Rhea" id="RHEA:22108"/>
        <dbReference type="ChEBI" id="CHEBI:16763"/>
        <dbReference type="ChEBI" id="CHEBI:28938"/>
        <dbReference type="ChEBI" id="CHEBI:57926"/>
        <dbReference type="EC" id="4.3.1.19"/>
    </reaction>
</comment>
<evidence type="ECO:0000256" key="4">
    <source>
        <dbReference type="ARBA" id="ARBA00010869"/>
    </source>
</evidence>
<dbReference type="PROSITE" id="PS51672">
    <property type="entry name" value="ACT_LIKE"/>
    <property type="match status" value="2"/>
</dbReference>
<dbReference type="InterPro" id="IPR001721">
    <property type="entry name" value="TD_ACT-like"/>
</dbReference>
<organism evidence="15 16">
    <name type="scientific">Litorivicinus lipolyticus</name>
    <dbReference type="NCBI Taxonomy" id="418701"/>
    <lineage>
        <taxon>Bacteria</taxon>
        <taxon>Pseudomonadati</taxon>
        <taxon>Pseudomonadota</taxon>
        <taxon>Gammaproteobacteria</taxon>
        <taxon>Oceanospirillales</taxon>
        <taxon>Litorivicinaceae</taxon>
        <taxon>Litorivicinus</taxon>
    </lineage>
</organism>
<dbReference type="CDD" id="cd04907">
    <property type="entry name" value="ACT_ThrD-I_2"/>
    <property type="match status" value="1"/>
</dbReference>
<keyword evidence="7 13" id="KW-0412">Isoleucine biosynthesis</keyword>
<dbReference type="SUPFAM" id="SSF53686">
    <property type="entry name" value="Tryptophan synthase beta subunit-like PLP-dependent enzymes"/>
    <property type="match status" value="1"/>
</dbReference>
<evidence type="ECO:0000256" key="13">
    <source>
        <dbReference type="RuleBase" id="RU362012"/>
    </source>
</evidence>
<comment type="cofactor">
    <cofactor evidence="2 13">
        <name>pyridoxal 5'-phosphate</name>
        <dbReference type="ChEBI" id="CHEBI:597326"/>
    </cofactor>
</comment>
<keyword evidence="6 13" id="KW-0028">Amino-acid biosynthesis</keyword>
<evidence type="ECO:0000256" key="3">
    <source>
        <dbReference type="ARBA" id="ARBA00004810"/>
    </source>
</evidence>
<evidence type="ECO:0000256" key="7">
    <source>
        <dbReference type="ARBA" id="ARBA00022624"/>
    </source>
</evidence>
<dbReference type="UniPathway" id="UPA00047">
    <property type="reaction ID" value="UER00054"/>
</dbReference>
<dbReference type="GO" id="GO:0006565">
    <property type="term" value="P:L-serine catabolic process"/>
    <property type="evidence" value="ECO:0007669"/>
    <property type="project" value="TreeGrafter"/>
</dbReference>
<dbReference type="Pfam" id="PF00585">
    <property type="entry name" value="Thr_dehydrat_C"/>
    <property type="match status" value="2"/>
</dbReference>
<feature type="domain" description="ACT-like" evidence="14">
    <location>
        <begin position="424"/>
        <end position="495"/>
    </location>
</feature>
<gene>
    <name evidence="13 15" type="primary">ilvA</name>
    <name evidence="15" type="ORF">GH975_01440</name>
</gene>
<protein>
    <recommendedName>
        <fullName evidence="13">L-threonine dehydratase</fullName>
        <ecNumber evidence="13">4.3.1.19</ecNumber>
    </recommendedName>
    <alternativeName>
        <fullName evidence="13">Threonine deaminase</fullName>
    </alternativeName>
</protein>
<name>A0A5Q2QBA3_9GAMM</name>
<evidence type="ECO:0000256" key="5">
    <source>
        <dbReference type="ARBA" id="ARBA00011881"/>
    </source>
</evidence>
<keyword evidence="9 13" id="KW-0663">Pyridoxal phosphate</keyword>
<evidence type="ECO:0000256" key="8">
    <source>
        <dbReference type="ARBA" id="ARBA00022737"/>
    </source>
</evidence>
<dbReference type="GO" id="GO:0003941">
    <property type="term" value="F:L-serine ammonia-lyase activity"/>
    <property type="evidence" value="ECO:0007669"/>
    <property type="project" value="TreeGrafter"/>
</dbReference>
<keyword evidence="8" id="KW-0677">Repeat</keyword>
<dbReference type="InterPro" id="IPR038110">
    <property type="entry name" value="TD_ACT-like_sf"/>
</dbReference>
<reference evidence="15 16" key="1">
    <citation type="submission" date="2019-11" db="EMBL/GenBank/DDBJ databases">
        <authorList>
            <person name="Khan S.A."/>
            <person name="Jeon C.O."/>
            <person name="Chun B.H."/>
        </authorList>
    </citation>
    <scope>NUCLEOTIDE SEQUENCE [LARGE SCALE GENOMIC DNA]</scope>
    <source>
        <strain evidence="15 16">IMCC 1097</strain>
    </source>
</reference>
<dbReference type="AlphaFoldDB" id="A0A5Q2QBA3"/>
<dbReference type="InterPro" id="IPR001926">
    <property type="entry name" value="TrpB-like_PALP"/>
</dbReference>